<proteinExistence type="inferred from homology"/>
<feature type="transmembrane region" description="Helical" evidence="7">
    <location>
        <begin position="407"/>
        <end position="427"/>
    </location>
</feature>
<feature type="compositionally biased region" description="Basic and acidic residues" evidence="8">
    <location>
        <begin position="610"/>
        <end position="635"/>
    </location>
</feature>
<feature type="transmembrane region" description="Helical" evidence="7">
    <location>
        <begin position="260"/>
        <end position="282"/>
    </location>
</feature>
<evidence type="ECO:0000256" key="5">
    <source>
        <dbReference type="ARBA" id="ARBA00023136"/>
    </source>
</evidence>
<keyword evidence="6" id="KW-0325">Glycoprotein</keyword>
<evidence type="ECO:0000256" key="7">
    <source>
        <dbReference type="RuleBase" id="RU368066"/>
    </source>
</evidence>
<feature type="transmembrane region" description="Helical" evidence="7">
    <location>
        <begin position="447"/>
        <end position="466"/>
    </location>
</feature>
<gene>
    <name evidence="9" type="ORF">ECRASSUSDP1_LOCUS29268</name>
</gene>
<reference evidence="9" key="1">
    <citation type="submission" date="2023-07" db="EMBL/GenBank/DDBJ databases">
        <authorList>
            <consortium name="AG Swart"/>
            <person name="Singh M."/>
            <person name="Singh A."/>
            <person name="Seah K."/>
            <person name="Emmerich C."/>
        </authorList>
    </citation>
    <scope>NUCLEOTIDE SEQUENCE</scope>
    <source>
        <strain evidence="9">DP1</strain>
    </source>
</reference>
<dbReference type="GO" id="GO:0022857">
    <property type="term" value="F:transmembrane transporter activity"/>
    <property type="evidence" value="ECO:0007669"/>
    <property type="project" value="UniProtKB-UniRule"/>
</dbReference>
<keyword evidence="4 7" id="KW-1133">Transmembrane helix</keyword>
<organism evidence="9 10">
    <name type="scientific">Euplotes crassus</name>
    <dbReference type="NCBI Taxonomy" id="5936"/>
    <lineage>
        <taxon>Eukaryota</taxon>
        <taxon>Sar</taxon>
        <taxon>Alveolata</taxon>
        <taxon>Ciliophora</taxon>
        <taxon>Intramacronucleata</taxon>
        <taxon>Spirotrichea</taxon>
        <taxon>Hypotrichia</taxon>
        <taxon>Euplotida</taxon>
        <taxon>Euplotidae</taxon>
        <taxon>Moneuplotes</taxon>
    </lineage>
</organism>
<feature type="transmembrane region" description="Helical" evidence="7">
    <location>
        <begin position="507"/>
        <end position="532"/>
    </location>
</feature>
<protein>
    <recommendedName>
        <fullName evidence="7">Choline transporter-like protein</fullName>
    </recommendedName>
</protein>
<feature type="transmembrane region" description="Helical" evidence="7">
    <location>
        <begin position="303"/>
        <end position="328"/>
    </location>
</feature>
<keyword evidence="3 7" id="KW-0812">Transmembrane</keyword>
<dbReference type="EMBL" id="CAMPGE010030130">
    <property type="protein sequence ID" value="CAI2387634.1"/>
    <property type="molecule type" value="Genomic_DNA"/>
</dbReference>
<name>A0AAD2DAW5_EUPCR</name>
<comment type="similarity">
    <text evidence="2 7">Belongs to the CTL (choline transporter-like) family.</text>
</comment>
<comment type="caution">
    <text evidence="9">The sequence shown here is derived from an EMBL/GenBank/DDBJ whole genome shotgun (WGS) entry which is preliminary data.</text>
</comment>
<evidence type="ECO:0000256" key="1">
    <source>
        <dbReference type="ARBA" id="ARBA00004141"/>
    </source>
</evidence>
<evidence type="ECO:0000256" key="4">
    <source>
        <dbReference type="ARBA" id="ARBA00022989"/>
    </source>
</evidence>
<sequence length="635" mass="71972">MGENSIDFKKLQDKDYKGEGYEVDKELDDGPLSDDRRSCTDIVFYGIFIVFLVAMGAIAVYGYIAGNPWKFLSGVDANGRFCGYSDGVGNYPKLYFADLSSTDTVKNTYVCVKGDCPTDDASKSIDCVVAGHVTDCNDPAYTRYKSKSYIGRYCLPIKDELPDNLKEQYDDLIDWLQLDTIGEWINDIITAWPVILISIVLALILSLVFMYLVEYFAAVLAWICIIVSFFCLLGLGFYFFFTRNSSNNDESNNSSYNIVWAIICWVGALAIFLFVCCFCSALRIAIGVIQASADFITDTKRILLVPIIGFVFVIIFYLLWVSVAIHIYTIGDISSTGGSTGQGRRVEWENSTRRVWYFHIFGLFWMNSFIDAFIGFIIIVAAATWYFSHGTDREGSAETYKGFKWIFRYHLGSLALGSLIIAIAELIKWTFEYVRKRLENANPTNAALKFFLCLVSYCISCLNRIIKFITKNAYIQVALTSKHFCLSAFNAFILILRNAARFTFVEWIAFMFNILGKILIVTLTCLISYIILELWTGINKDLSSYLGPILMIAVISYLIAMVFFSVFSIAGNTILQCFILDYEISNSMGRGSAGHQPPALRKFIKQMKQYRRDKGEEVSDSVSEQKDEDGRRYMM</sequence>
<feature type="transmembrane region" description="Helical" evidence="7">
    <location>
        <begin position="544"/>
        <end position="567"/>
    </location>
</feature>
<dbReference type="AlphaFoldDB" id="A0AAD2DAW5"/>
<evidence type="ECO:0000256" key="2">
    <source>
        <dbReference type="ARBA" id="ARBA00007168"/>
    </source>
</evidence>
<feature type="transmembrane region" description="Helical" evidence="7">
    <location>
        <begin position="219"/>
        <end position="240"/>
    </location>
</feature>
<feature type="region of interest" description="Disordered" evidence="8">
    <location>
        <begin position="608"/>
        <end position="635"/>
    </location>
</feature>
<evidence type="ECO:0000256" key="3">
    <source>
        <dbReference type="ARBA" id="ARBA00022692"/>
    </source>
</evidence>
<evidence type="ECO:0000313" key="10">
    <source>
        <dbReference type="Proteomes" id="UP001295684"/>
    </source>
</evidence>
<evidence type="ECO:0000313" key="9">
    <source>
        <dbReference type="EMBL" id="CAI2387634.1"/>
    </source>
</evidence>
<keyword evidence="5 7" id="KW-0472">Membrane</keyword>
<keyword evidence="10" id="KW-1185">Reference proteome</keyword>
<dbReference type="PANTHER" id="PTHR12385:SF14">
    <property type="entry name" value="CHOLINE TRANSPORTER-LIKE 2"/>
    <property type="match status" value="1"/>
</dbReference>
<feature type="transmembrane region" description="Helical" evidence="7">
    <location>
        <begin position="473"/>
        <end position="495"/>
    </location>
</feature>
<accession>A0AAD2DAW5</accession>
<dbReference type="InterPro" id="IPR007603">
    <property type="entry name" value="Choline_transptr-like"/>
</dbReference>
<dbReference type="Pfam" id="PF04515">
    <property type="entry name" value="Choline_transpo"/>
    <property type="match status" value="1"/>
</dbReference>
<evidence type="ECO:0000256" key="8">
    <source>
        <dbReference type="SAM" id="MobiDB-lite"/>
    </source>
</evidence>
<dbReference type="GO" id="GO:0005886">
    <property type="term" value="C:plasma membrane"/>
    <property type="evidence" value="ECO:0007669"/>
    <property type="project" value="UniProtKB-SubCell"/>
</dbReference>
<comment type="subcellular location">
    <subcellularLocation>
        <location evidence="7">Cell membrane</location>
        <topology evidence="7">Multi-pass membrane protein</topology>
    </subcellularLocation>
    <subcellularLocation>
        <location evidence="1">Membrane</location>
        <topology evidence="1">Multi-pass membrane protein</topology>
    </subcellularLocation>
</comment>
<dbReference type="PANTHER" id="PTHR12385">
    <property type="entry name" value="CHOLINE TRANSPORTER-LIKE (SLC FAMILY 44)"/>
    <property type="match status" value="1"/>
</dbReference>
<feature type="transmembrane region" description="Helical" evidence="7">
    <location>
        <begin position="356"/>
        <end position="387"/>
    </location>
</feature>
<comment type="function">
    <text evidence="7">Choline transporter.</text>
</comment>
<dbReference type="Proteomes" id="UP001295684">
    <property type="component" value="Unassembled WGS sequence"/>
</dbReference>
<feature type="transmembrane region" description="Helical" evidence="7">
    <location>
        <begin position="42"/>
        <end position="64"/>
    </location>
</feature>
<feature type="transmembrane region" description="Helical" evidence="7">
    <location>
        <begin position="191"/>
        <end position="212"/>
    </location>
</feature>
<evidence type="ECO:0000256" key="6">
    <source>
        <dbReference type="ARBA" id="ARBA00023180"/>
    </source>
</evidence>